<feature type="region of interest" description="Disordered" evidence="1">
    <location>
        <begin position="1"/>
        <end position="21"/>
    </location>
</feature>
<name>A0A0A8ZKA7_ARUDO</name>
<evidence type="ECO:0000313" key="2">
    <source>
        <dbReference type="EMBL" id="JAD38088.1"/>
    </source>
</evidence>
<accession>A0A0A8ZKA7</accession>
<reference evidence="2" key="1">
    <citation type="submission" date="2014-09" db="EMBL/GenBank/DDBJ databases">
        <authorList>
            <person name="Magalhaes I.L.F."/>
            <person name="Oliveira U."/>
            <person name="Santos F.R."/>
            <person name="Vidigal T.H.D.A."/>
            <person name="Brescovit A.D."/>
            <person name="Santos A.J."/>
        </authorList>
    </citation>
    <scope>NUCLEOTIDE SEQUENCE</scope>
    <source>
        <tissue evidence="2">Shoot tissue taken approximately 20 cm above the soil surface</tissue>
    </source>
</reference>
<evidence type="ECO:0000256" key="1">
    <source>
        <dbReference type="SAM" id="MobiDB-lite"/>
    </source>
</evidence>
<proteinExistence type="predicted"/>
<protein>
    <submittedName>
        <fullName evidence="2">Uncharacterized protein</fullName>
    </submittedName>
</protein>
<reference evidence="2" key="2">
    <citation type="journal article" date="2015" name="Data Brief">
        <title>Shoot transcriptome of the giant reed, Arundo donax.</title>
        <authorList>
            <person name="Barrero R.A."/>
            <person name="Guerrero F.D."/>
            <person name="Moolhuijzen P."/>
            <person name="Goolsby J.A."/>
            <person name="Tidwell J."/>
            <person name="Bellgard S.E."/>
            <person name="Bellgard M.I."/>
        </authorList>
    </citation>
    <scope>NUCLEOTIDE SEQUENCE</scope>
    <source>
        <tissue evidence="2">Shoot tissue taken approximately 20 cm above the soil surface</tissue>
    </source>
</reference>
<dbReference type="EMBL" id="GBRH01259807">
    <property type="protein sequence ID" value="JAD38088.1"/>
    <property type="molecule type" value="Transcribed_RNA"/>
</dbReference>
<dbReference type="AlphaFoldDB" id="A0A0A8ZKA7"/>
<sequence length="21" mass="2461">MFMIHTEENPSDPTVLIETQK</sequence>
<organism evidence="2">
    <name type="scientific">Arundo donax</name>
    <name type="common">Giant reed</name>
    <name type="synonym">Donax arundinaceus</name>
    <dbReference type="NCBI Taxonomy" id="35708"/>
    <lineage>
        <taxon>Eukaryota</taxon>
        <taxon>Viridiplantae</taxon>
        <taxon>Streptophyta</taxon>
        <taxon>Embryophyta</taxon>
        <taxon>Tracheophyta</taxon>
        <taxon>Spermatophyta</taxon>
        <taxon>Magnoliopsida</taxon>
        <taxon>Liliopsida</taxon>
        <taxon>Poales</taxon>
        <taxon>Poaceae</taxon>
        <taxon>PACMAD clade</taxon>
        <taxon>Arundinoideae</taxon>
        <taxon>Arundineae</taxon>
        <taxon>Arundo</taxon>
    </lineage>
</organism>